<proteinExistence type="predicted"/>
<protein>
    <submittedName>
        <fullName evidence="2">Uncharacterized protein</fullName>
    </submittedName>
</protein>
<gene>
    <name evidence="2" type="ORF">V5J35_001544</name>
</gene>
<evidence type="ECO:0000313" key="2">
    <source>
        <dbReference type="EMBL" id="MET4756352.1"/>
    </source>
</evidence>
<organism evidence="2 3">
    <name type="scientific">Endozoicomonas lisbonensis</name>
    <dbReference type="NCBI Taxonomy" id="3120522"/>
    <lineage>
        <taxon>Bacteria</taxon>
        <taxon>Pseudomonadati</taxon>
        <taxon>Pseudomonadota</taxon>
        <taxon>Gammaproteobacteria</taxon>
        <taxon>Oceanospirillales</taxon>
        <taxon>Endozoicomonadaceae</taxon>
        <taxon>Endozoicomonas</taxon>
    </lineage>
</organism>
<dbReference type="EMBL" id="JBEWTB010000002">
    <property type="protein sequence ID" value="MET4756352.1"/>
    <property type="molecule type" value="Genomic_DNA"/>
</dbReference>
<feature type="compositionally biased region" description="Polar residues" evidence="1">
    <location>
        <begin position="14"/>
        <end position="24"/>
    </location>
</feature>
<keyword evidence="3" id="KW-1185">Reference proteome</keyword>
<reference evidence="2 3" key="1">
    <citation type="submission" date="2024-06" db="EMBL/GenBank/DDBJ databases">
        <title>Genomic Encyclopedia of Type Strains, Phase V (KMG-V): Genome sequencing to study the core and pangenomes of soil and plant-associated prokaryotes.</title>
        <authorList>
            <person name="Whitman W."/>
        </authorList>
    </citation>
    <scope>NUCLEOTIDE SEQUENCE [LARGE SCALE GENOMIC DNA]</scope>
    <source>
        <strain evidence="2 3">NE40</strain>
    </source>
</reference>
<comment type="caution">
    <text evidence="2">The sequence shown here is derived from an EMBL/GenBank/DDBJ whole genome shotgun (WGS) entry which is preliminary data.</text>
</comment>
<sequence>MNLTSTKPFPDTTAPLQGNKSVVSDSEMAKNVRSENPSMQLSRHSETEKKDIPLQNRSLKKTLNPDESKQRKVYNRLIELADASEKNNDYKKLRIFLNNSTILKFVELMSDEEKLTLTRRLFEENRVTDRECFSTQIGTYLFTQQSPSYISQATQEDGSATSPLNWAVTGLGLEHPETRSVYSEELLDLLGQANYSDQKKTELLPTVLVETPGHTGVSLLELNESSLLFPELYLNKHFCNDIASLKNEFLEWFKETVNKEIPDPEMQKKVFSCCEKMMDITSHLPVLSKLGEKLALQFERKNVSIPEDPVPNRYSVRNFIADKKRHPGYSEDHIACLFDDYLSKKPIHPYLAGYNGKGCFFSREDTRDSLRIAMNEVCEESGSDLKTGSSPVFIGYIHPTIADSVASKNGFLDSNWSMNFLHGKFSHSLALTTLAQLAQLDRETLAAIVNNDLWYLILDSDPYQYVDTKTPSENKHYMLGEDALKKINRSAFKYHTLLTTGQLSASLCQIKDVIGLYPEERQAELLADFSRNMGLEDPLDMNKLTEMTNNIRVLEMVVSTKHLNSIERVREANPSFFKTQSANDLYCPDDFFNDGGFGFFLDNFSKSCQEKAKKYLAKGYSVYGVKFPLDYSEEELAANPGGHLVTTVEELEKYPYFIAYPQT</sequence>
<feature type="region of interest" description="Disordered" evidence="1">
    <location>
        <begin position="1"/>
        <end position="68"/>
    </location>
</feature>
<feature type="compositionally biased region" description="Basic and acidic residues" evidence="1">
    <location>
        <begin position="43"/>
        <end position="52"/>
    </location>
</feature>
<dbReference type="Proteomes" id="UP001549366">
    <property type="component" value="Unassembled WGS sequence"/>
</dbReference>
<evidence type="ECO:0000256" key="1">
    <source>
        <dbReference type="SAM" id="MobiDB-lite"/>
    </source>
</evidence>
<accession>A0ABV2SF05</accession>
<evidence type="ECO:0000313" key="3">
    <source>
        <dbReference type="Proteomes" id="UP001549366"/>
    </source>
</evidence>
<name>A0ABV2SF05_9GAMM</name>